<protein>
    <submittedName>
        <fullName evidence="1">Uncharacterized protein</fullName>
    </submittedName>
</protein>
<organism evidence="1 2">
    <name type="scientific">Endozoicomonas lisbonensis</name>
    <dbReference type="NCBI Taxonomy" id="3120522"/>
    <lineage>
        <taxon>Bacteria</taxon>
        <taxon>Pseudomonadati</taxon>
        <taxon>Pseudomonadota</taxon>
        <taxon>Gammaproteobacteria</taxon>
        <taxon>Oceanospirillales</taxon>
        <taxon>Endozoicomonadaceae</taxon>
        <taxon>Endozoicomonas</taxon>
    </lineage>
</organism>
<evidence type="ECO:0000313" key="2">
    <source>
        <dbReference type="Proteomes" id="UP001549366"/>
    </source>
</evidence>
<proteinExistence type="predicted"/>
<evidence type="ECO:0000313" key="1">
    <source>
        <dbReference type="EMBL" id="MET4759610.1"/>
    </source>
</evidence>
<dbReference type="EMBL" id="JBEWTB010000003">
    <property type="protein sequence ID" value="MET4759610.1"/>
    <property type="molecule type" value="Genomic_DNA"/>
</dbReference>
<keyword evidence="2" id="KW-1185">Reference proteome</keyword>
<accession>A0ABV2SPB0</accession>
<gene>
    <name evidence="1" type="ORF">V5J35_004929</name>
</gene>
<dbReference type="Proteomes" id="UP001549366">
    <property type="component" value="Unassembled WGS sequence"/>
</dbReference>
<comment type="caution">
    <text evidence="1">The sequence shown here is derived from an EMBL/GenBank/DDBJ whole genome shotgun (WGS) entry which is preliminary data.</text>
</comment>
<dbReference type="RefSeq" id="WP_354011416.1">
    <property type="nucleotide sequence ID" value="NZ_JBEWTA010000002.1"/>
</dbReference>
<reference evidence="1 2" key="1">
    <citation type="submission" date="2024-06" db="EMBL/GenBank/DDBJ databases">
        <title>Genomic Encyclopedia of Type Strains, Phase V (KMG-V): Genome sequencing to study the core and pangenomes of soil and plant-associated prokaryotes.</title>
        <authorList>
            <person name="Whitman W."/>
        </authorList>
    </citation>
    <scope>NUCLEOTIDE SEQUENCE [LARGE SCALE GENOMIC DNA]</scope>
    <source>
        <strain evidence="1 2">NE40</strain>
    </source>
</reference>
<name>A0ABV2SPB0_9GAMM</name>
<sequence>MTTNQKNYSEVFYSLNDPRASLVLQNNKIVSESSPHWLWDFVSHSIKVECVSPTGRVIAVRRKGQELTVKTIADNPELANNLMRAYHRGRMMSRRHFRNSAELPTNIAGFAELAGYDVLTPERNFFNAGFISLENPIQFIQQPDAAA</sequence>